<dbReference type="EMBL" id="BMAO01037138">
    <property type="protein sequence ID" value="GFR15576.1"/>
    <property type="molecule type" value="Genomic_DNA"/>
</dbReference>
<evidence type="ECO:0000313" key="1">
    <source>
        <dbReference type="EMBL" id="GFR15576.1"/>
    </source>
</evidence>
<keyword evidence="2" id="KW-1185">Reference proteome</keyword>
<name>A0A8X6JQ96_TRICU</name>
<comment type="caution">
    <text evidence="1">The sequence shown here is derived from an EMBL/GenBank/DDBJ whole genome shotgun (WGS) entry which is preliminary data.</text>
</comment>
<sequence>MLTLKDIVLVNLAAGFIIDPATRRTIFCYGEKIWKRVLREIISDLNIPITLREDIIALIKPIKSEVFNWMEDHLGIFTIDQEMPLNAQELLLDFCFNPDGTVDRVKTADLFIHSEEFDVQTRFVVACQYWSKSEVLLFLKIYTNLRESRFCTSIQQQTRT</sequence>
<proteinExistence type="predicted"/>
<reference evidence="1" key="1">
    <citation type="submission" date="2020-07" db="EMBL/GenBank/DDBJ databases">
        <title>Multicomponent nature underlies the extraordinary mechanical properties of spider dragline silk.</title>
        <authorList>
            <person name="Kono N."/>
            <person name="Nakamura H."/>
            <person name="Mori M."/>
            <person name="Yoshida Y."/>
            <person name="Ohtoshi R."/>
            <person name="Malay A.D."/>
            <person name="Moran D.A.P."/>
            <person name="Tomita M."/>
            <person name="Numata K."/>
            <person name="Arakawa K."/>
        </authorList>
    </citation>
    <scope>NUCLEOTIDE SEQUENCE</scope>
</reference>
<accession>A0A8X6JQ96</accession>
<organism evidence="1 2">
    <name type="scientific">Trichonephila clavata</name>
    <name type="common">Joro spider</name>
    <name type="synonym">Nephila clavata</name>
    <dbReference type="NCBI Taxonomy" id="2740835"/>
    <lineage>
        <taxon>Eukaryota</taxon>
        <taxon>Metazoa</taxon>
        <taxon>Ecdysozoa</taxon>
        <taxon>Arthropoda</taxon>
        <taxon>Chelicerata</taxon>
        <taxon>Arachnida</taxon>
        <taxon>Araneae</taxon>
        <taxon>Araneomorphae</taxon>
        <taxon>Entelegynae</taxon>
        <taxon>Araneoidea</taxon>
        <taxon>Nephilidae</taxon>
        <taxon>Trichonephila</taxon>
    </lineage>
</organism>
<evidence type="ECO:0000313" key="2">
    <source>
        <dbReference type="Proteomes" id="UP000887116"/>
    </source>
</evidence>
<dbReference type="OrthoDB" id="6414224at2759"/>
<dbReference type="Proteomes" id="UP000887116">
    <property type="component" value="Unassembled WGS sequence"/>
</dbReference>
<dbReference type="AlphaFoldDB" id="A0A8X6JQ96"/>
<protein>
    <submittedName>
        <fullName evidence="1">Uncharacterized protein</fullName>
    </submittedName>
</protein>
<gene>
    <name evidence="1" type="ORF">TNCT_402901</name>
</gene>